<dbReference type="FunFam" id="3.10.20.370:FF:000001">
    <property type="entry name" value="Retrovirus-related Pol polyprotein from transposon 17.6-like protein"/>
    <property type="match status" value="1"/>
</dbReference>
<dbReference type="InterPro" id="IPR041373">
    <property type="entry name" value="RT_RNaseH"/>
</dbReference>
<evidence type="ECO:0000256" key="5">
    <source>
        <dbReference type="ARBA" id="ARBA00022759"/>
    </source>
</evidence>
<keyword evidence="5" id="KW-0255">Endonuclease</keyword>
<dbReference type="Pfam" id="PF13650">
    <property type="entry name" value="Asp_protease_2"/>
    <property type="match status" value="1"/>
</dbReference>
<proteinExistence type="predicted"/>
<keyword evidence="2" id="KW-0808">Transferase</keyword>
<keyword evidence="6" id="KW-0378">Hydrolase</keyword>
<evidence type="ECO:0000256" key="3">
    <source>
        <dbReference type="ARBA" id="ARBA00022695"/>
    </source>
</evidence>
<evidence type="ECO:0000256" key="1">
    <source>
        <dbReference type="ARBA" id="ARBA00012493"/>
    </source>
</evidence>
<dbReference type="GO" id="GO:0042575">
    <property type="term" value="C:DNA polymerase complex"/>
    <property type="evidence" value="ECO:0007669"/>
    <property type="project" value="UniProtKB-ARBA"/>
</dbReference>
<evidence type="ECO:0000256" key="7">
    <source>
        <dbReference type="ARBA" id="ARBA00022918"/>
    </source>
</evidence>
<dbReference type="PROSITE" id="PS50158">
    <property type="entry name" value="ZF_CCHC"/>
    <property type="match status" value="1"/>
</dbReference>
<accession>A0A5S6QNU8</accession>
<dbReference type="EC" id="2.7.7.49" evidence="1"/>
<dbReference type="InterPro" id="IPR036875">
    <property type="entry name" value="Znf_CCHC_sf"/>
</dbReference>
<organism evidence="12 13">
    <name type="scientific">Trichuris muris</name>
    <name type="common">Mouse whipworm</name>
    <dbReference type="NCBI Taxonomy" id="70415"/>
    <lineage>
        <taxon>Eukaryota</taxon>
        <taxon>Metazoa</taxon>
        <taxon>Ecdysozoa</taxon>
        <taxon>Nematoda</taxon>
        <taxon>Enoplea</taxon>
        <taxon>Dorylaimia</taxon>
        <taxon>Trichinellida</taxon>
        <taxon>Trichuridae</taxon>
        <taxon>Trichuris</taxon>
    </lineage>
</organism>
<feature type="domain" description="Integrase catalytic" evidence="11">
    <location>
        <begin position="805"/>
        <end position="965"/>
    </location>
</feature>
<dbReference type="STRING" id="70415.A0A5S6QNU8"/>
<dbReference type="Pfam" id="PF17917">
    <property type="entry name" value="RT_RNaseH"/>
    <property type="match status" value="1"/>
</dbReference>
<dbReference type="Gene3D" id="3.10.10.10">
    <property type="entry name" value="HIV Type 1 Reverse Transcriptase, subunit A, domain 1"/>
    <property type="match status" value="1"/>
</dbReference>
<sequence>MERLLKPEKLDVDPNSPSASLEWRHWRATFENFLSALPPNTVDAKALLINHVSPRIFSTLADSSSYGDAMQTLKEMFKKPVNEVHARHRLATRKQQAGESLEDFLRALKALGAECNFKAVTASQYQEELVRDAFVSGLQSQTIRQRLLESKACDLASLLDVARVLDSAQKSSQTYLPSTGTDMTVASTAVDDRREHDSAGALQEPLVAVATKKTRCFFCGRSKHERTLCPTREAICRKCSKRGHFAKVCRSAPAVHSSACPLDQSGSTACLAVSHAKRSTPIVLSSCANFPSSLSKAVIAVLLNGREVSCLIDSGSSESFVHPRIVKAFGLKTCRCRVPVRMASVSSTVTALGHTTATLLVKGRTYENVRLVVLPNLCVDVILGQDFQRLHESLTLSYGGELPPLTICSLAVLKVSPPRLFAHLSSDCHPIATRSRRFSRDDMAFIRKEVHRLLNEGVIEASNSPWRSQDTYPLPRIDSLVHTLAKYRTSHSPHLKQLRIIDSFIKDERLEATFAYLDDITICGSTQAEHDKNLENFLKAARKWNLTLNKDKCTLSTRKLRILGYEIENGEIRPDPSRLQPLRDLPVPKDKKSLQRALGLFAYYSQWIFNYSSKLLKRDIEKSAVQAIDESLPFGVETDASEVALAAVLNQMGRPVAFFSRTLQPHERRYAAVEKEAQAVVEAVRHWQHYLTGKHSTIKTDQRSVSFMFNKQHRNFDIIHRPGKDNVPPDVFSRIACGLVAYDSSHLKLVHEGLCHPGVTRLQHFVRTKNLPYSLEDIKLVTKGCRLCAECKPAFYVPAKVSLIKATQPFERLNLDFKGPLPGDSASRFLLCVVDEYSRFPFAFPCADTSSVSVIKALSELFCLFGVPAYVHSDRGTAFMSRELKDFLVSKGIACSRTTAYNPQGNGQAERYVGVIWKTITLALRSRRLPVSQWRTVLPDALYALRSLLCTATNATPHERMFSFARRSTMGTSLPTWLSHPGPALLKKHVRSSKADPLVEEVELLEANPQYAYVRFPDGRESTVSLRHLAPAGSPCTEDDLDRNDQELPSEVATEEDERPAEPSSAEVRLPLEPGPAPEQEPAVPRRSTRIRRPPDRLDL</sequence>
<feature type="region of interest" description="Disordered" evidence="9">
    <location>
        <begin position="1030"/>
        <end position="1100"/>
    </location>
</feature>
<evidence type="ECO:0000256" key="8">
    <source>
        <dbReference type="PROSITE-ProRule" id="PRU00047"/>
    </source>
</evidence>
<dbReference type="GO" id="GO:0004519">
    <property type="term" value="F:endonuclease activity"/>
    <property type="evidence" value="ECO:0007669"/>
    <property type="project" value="UniProtKB-KW"/>
</dbReference>
<keyword evidence="8" id="KW-0863">Zinc-finger</keyword>
<evidence type="ECO:0000259" key="11">
    <source>
        <dbReference type="PROSITE" id="PS50994"/>
    </source>
</evidence>
<dbReference type="SUPFAM" id="SSF56672">
    <property type="entry name" value="DNA/RNA polymerases"/>
    <property type="match status" value="1"/>
</dbReference>
<keyword evidence="3" id="KW-0548">Nucleotidyltransferase</keyword>
<dbReference type="InterPro" id="IPR043128">
    <property type="entry name" value="Rev_trsase/Diguanyl_cyclase"/>
</dbReference>
<evidence type="ECO:0000256" key="9">
    <source>
        <dbReference type="SAM" id="MobiDB-lite"/>
    </source>
</evidence>
<dbReference type="InterPro" id="IPR050951">
    <property type="entry name" value="Retrovirus_Pol_polyprotein"/>
</dbReference>
<reference evidence="13" key="1">
    <citation type="submission" date="2019-12" db="UniProtKB">
        <authorList>
            <consortium name="WormBaseParasite"/>
        </authorList>
    </citation>
    <scope>IDENTIFICATION</scope>
</reference>
<dbReference type="PANTHER" id="PTHR37984:SF5">
    <property type="entry name" value="PROTEIN NYNRIN-LIKE"/>
    <property type="match status" value="1"/>
</dbReference>
<dbReference type="Gene3D" id="3.30.420.10">
    <property type="entry name" value="Ribonuclease H-like superfamily/Ribonuclease H"/>
    <property type="match status" value="1"/>
</dbReference>
<dbReference type="InterPro" id="IPR043502">
    <property type="entry name" value="DNA/RNA_pol_sf"/>
</dbReference>
<dbReference type="GO" id="GO:0016787">
    <property type="term" value="F:hydrolase activity"/>
    <property type="evidence" value="ECO:0007669"/>
    <property type="project" value="UniProtKB-KW"/>
</dbReference>
<dbReference type="SUPFAM" id="SSF53098">
    <property type="entry name" value="Ribonuclease H-like"/>
    <property type="match status" value="1"/>
</dbReference>
<dbReference type="InterPro" id="IPR036397">
    <property type="entry name" value="RNaseH_sf"/>
</dbReference>
<dbReference type="InterPro" id="IPR000477">
    <property type="entry name" value="RT_dom"/>
</dbReference>
<dbReference type="SMART" id="SM00343">
    <property type="entry name" value="ZnF_C2HC"/>
    <property type="match status" value="2"/>
</dbReference>
<dbReference type="InterPro" id="IPR001878">
    <property type="entry name" value="Znf_CCHC"/>
</dbReference>
<evidence type="ECO:0000313" key="13">
    <source>
        <dbReference type="WBParaSite" id="TMUE_2000008532.1"/>
    </source>
</evidence>
<dbReference type="AlphaFoldDB" id="A0A5S6QNU8"/>
<dbReference type="Gene3D" id="4.10.60.10">
    <property type="entry name" value="Zinc finger, CCHC-type"/>
    <property type="match status" value="1"/>
</dbReference>
<dbReference type="Gene3D" id="3.30.70.270">
    <property type="match status" value="1"/>
</dbReference>
<dbReference type="GO" id="GO:0003964">
    <property type="term" value="F:RNA-directed DNA polymerase activity"/>
    <property type="evidence" value="ECO:0007669"/>
    <property type="project" value="UniProtKB-KW"/>
</dbReference>
<keyword evidence="7" id="KW-0695">RNA-directed DNA polymerase</keyword>
<dbReference type="GO" id="GO:0008270">
    <property type="term" value="F:zinc ion binding"/>
    <property type="evidence" value="ECO:0007669"/>
    <property type="project" value="UniProtKB-KW"/>
</dbReference>
<dbReference type="Pfam" id="PF00078">
    <property type="entry name" value="RVT_1"/>
    <property type="match status" value="1"/>
</dbReference>
<evidence type="ECO:0000313" key="12">
    <source>
        <dbReference type="Proteomes" id="UP000046395"/>
    </source>
</evidence>
<dbReference type="Proteomes" id="UP000046395">
    <property type="component" value="Unassembled WGS sequence"/>
</dbReference>
<dbReference type="SUPFAM" id="SSF57756">
    <property type="entry name" value="Retrovirus zinc finger-like domains"/>
    <property type="match status" value="1"/>
</dbReference>
<dbReference type="Gene3D" id="2.40.70.10">
    <property type="entry name" value="Acid Proteases"/>
    <property type="match status" value="1"/>
</dbReference>
<protein>
    <recommendedName>
        <fullName evidence="1">RNA-directed DNA polymerase</fullName>
        <ecNumber evidence="1">2.7.7.49</ecNumber>
    </recommendedName>
</protein>
<evidence type="ECO:0000256" key="4">
    <source>
        <dbReference type="ARBA" id="ARBA00022722"/>
    </source>
</evidence>
<feature type="domain" description="CCHC-type" evidence="10">
    <location>
        <begin position="236"/>
        <end position="251"/>
    </location>
</feature>
<dbReference type="WBParaSite" id="TMUE_2000008532.1">
    <property type="protein sequence ID" value="TMUE_2000008532.1"/>
    <property type="gene ID" value="WBGene00300311"/>
</dbReference>
<evidence type="ECO:0000256" key="6">
    <source>
        <dbReference type="ARBA" id="ARBA00022801"/>
    </source>
</evidence>
<keyword evidence="8" id="KW-0479">Metal-binding</keyword>
<keyword evidence="12" id="KW-1185">Reference proteome</keyword>
<dbReference type="CDD" id="cd00303">
    <property type="entry name" value="retropepsin_like"/>
    <property type="match status" value="1"/>
</dbReference>
<name>A0A5S6QNU8_TRIMR</name>
<dbReference type="InterPro" id="IPR012337">
    <property type="entry name" value="RNaseH-like_sf"/>
</dbReference>
<keyword evidence="4" id="KW-0540">Nuclease</keyword>
<evidence type="ECO:0000259" key="10">
    <source>
        <dbReference type="PROSITE" id="PS50158"/>
    </source>
</evidence>
<dbReference type="GO" id="GO:0003676">
    <property type="term" value="F:nucleic acid binding"/>
    <property type="evidence" value="ECO:0007669"/>
    <property type="project" value="InterPro"/>
</dbReference>
<dbReference type="GO" id="GO:0019899">
    <property type="term" value="F:enzyme binding"/>
    <property type="evidence" value="ECO:0007669"/>
    <property type="project" value="UniProtKB-ARBA"/>
</dbReference>
<dbReference type="PANTHER" id="PTHR37984">
    <property type="entry name" value="PROTEIN CBG26694"/>
    <property type="match status" value="1"/>
</dbReference>
<dbReference type="GO" id="GO:0015074">
    <property type="term" value="P:DNA integration"/>
    <property type="evidence" value="ECO:0007669"/>
    <property type="project" value="InterPro"/>
</dbReference>
<dbReference type="InterPro" id="IPR001584">
    <property type="entry name" value="Integrase_cat-core"/>
</dbReference>
<keyword evidence="8" id="KW-0862">Zinc</keyword>
<dbReference type="SUPFAM" id="SSF50630">
    <property type="entry name" value="Acid proteases"/>
    <property type="match status" value="1"/>
</dbReference>
<dbReference type="Pfam" id="PF00665">
    <property type="entry name" value="rve"/>
    <property type="match status" value="1"/>
</dbReference>
<dbReference type="InterPro" id="IPR021109">
    <property type="entry name" value="Peptidase_aspartic_dom_sf"/>
</dbReference>
<dbReference type="Gene3D" id="3.10.20.370">
    <property type="match status" value="1"/>
</dbReference>
<dbReference type="CDD" id="cd09274">
    <property type="entry name" value="RNase_HI_RT_Ty3"/>
    <property type="match status" value="1"/>
</dbReference>
<evidence type="ECO:0000256" key="2">
    <source>
        <dbReference type="ARBA" id="ARBA00022679"/>
    </source>
</evidence>
<dbReference type="PROSITE" id="PS50994">
    <property type="entry name" value="INTEGRASE"/>
    <property type="match status" value="1"/>
</dbReference>